<reference evidence="2" key="1">
    <citation type="journal article" date="2019" name="Int. J. Syst. Evol. Microbiol.">
        <title>The Global Catalogue of Microorganisms (GCM) 10K type strain sequencing project: providing services to taxonomists for standard genome sequencing and annotation.</title>
        <authorList>
            <consortium name="The Broad Institute Genomics Platform"/>
            <consortium name="The Broad Institute Genome Sequencing Center for Infectious Disease"/>
            <person name="Wu L."/>
            <person name="Ma J."/>
        </authorList>
    </citation>
    <scope>NUCLEOTIDE SEQUENCE [LARGE SCALE GENOMIC DNA]</scope>
    <source>
        <strain evidence="2">CCUG 49339</strain>
    </source>
</reference>
<accession>A0ABW4LYZ3</accession>
<evidence type="ECO:0000313" key="1">
    <source>
        <dbReference type="EMBL" id="MFD1739793.1"/>
    </source>
</evidence>
<name>A0ABW4LYZ3_9BACI</name>
<dbReference type="RefSeq" id="WP_377931047.1">
    <property type="nucleotide sequence ID" value="NZ_JBHUEM010000060.1"/>
</dbReference>
<gene>
    <name evidence="1" type="ORF">ACFSCX_25335</name>
</gene>
<evidence type="ECO:0000313" key="2">
    <source>
        <dbReference type="Proteomes" id="UP001597214"/>
    </source>
</evidence>
<protein>
    <submittedName>
        <fullName evidence="1">Uncharacterized protein</fullName>
    </submittedName>
</protein>
<proteinExistence type="predicted"/>
<comment type="caution">
    <text evidence="1">The sequence shown here is derived from an EMBL/GenBank/DDBJ whole genome shotgun (WGS) entry which is preliminary data.</text>
</comment>
<organism evidence="1 2">
    <name type="scientific">Bacillus salitolerans</name>
    <dbReference type="NCBI Taxonomy" id="1437434"/>
    <lineage>
        <taxon>Bacteria</taxon>
        <taxon>Bacillati</taxon>
        <taxon>Bacillota</taxon>
        <taxon>Bacilli</taxon>
        <taxon>Bacillales</taxon>
        <taxon>Bacillaceae</taxon>
        <taxon>Bacillus</taxon>
    </lineage>
</organism>
<keyword evidence="2" id="KW-1185">Reference proteome</keyword>
<dbReference type="EMBL" id="JBHUEM010000060">
    <property type="protein sequence ID" value="MFD1739793.1"/>
    <property type="molecule type" value="Genomic_DNA"/>
</dbReference>
<sequence>MKIKVVTKDLPFPIRIYLPYGLVRFLTSPLLIKYYVKHIDSKTAKWLDGIDANMISELTKVFKEYRGTELVSVKDKDGTEVKITL</sequence>
<dbReference type="Proteomes" id="UP001597214">
    <property type="component" value="Unassembled WGS sequence"/>
</dbReference>